<dbReference type="InterPro" id="IPR011032">
    <property type="entry name" value="GroES-like_sf"/>
</dbReference>
<dbReference type="Pfam" id="PF13602">
    <property type="entry name" value="ADH_zinc_N_2"/>
    <property type="match status" value="1"/>
</dbReference>
<dbReference type="CDD" id="cd05289">
    <property type="entry name" value="MDR_like_2"/>
    <property type="match status" value="1"/>
</dbReference>
<dbReference type="SMART" id="SM00829">
    <property type="entry name" value="PKS_ER"/>
    <property type="match status" value="1"/>
</dbReference>
<dbReference type="Gene3D" id="3.40.50.720">
    <property type="entry name" value="NAD(P)-binding Rossmann-like Domain"/>
    <property type="match status" value="1"/>
</dbReference>
<evidence type="ECO:0000313" key="2">
    <source>
        <dbReference type="EMBL" id="GGJ93863.1"/>
    </source>
</evidence>
<evidence type="ECO:0000313" key="3">
    <source>
        <dbReference type="Proteomes" id="UP000635983"/>
    </source>
</evidence>
<dbReference type="SUPFAM" id="SSF51735">
    <property type="entry name" value="NAD(P)-binding Rossmann-fold domains"/>
    <property type="match status" value="1"/>
</dbReference>
<accession>A0A917PVT4</accession>
<proteinExistence type="predicted"/>
<dbReference type="InterPro" id="IPR050700">
    <property type="entry name" value="YIM1/Zinc_Alcohol_DH_Fams"/>
</dbReference>
<dbReference type="InterPro" id="IPR013154">
    <property type="entry name" value="ADH-like_N"/>
</dbReference>
<dbReference type="EMBL" id="BMPO01000004">
    <property type="protein sequence ID" value="GGJ93863.1"/>
    <property type="molecule type" value="Genomic_DNA"/>
</dbReference>
<name>A0A917PVT4_9PSED</name>
<reference evidence="2" key="1">
    <citation type="journal article" date="2014" name="Int. J. Syst. Evol. Microbiol.">
        <title>Complete genome sequence of Corynebacterium casei LMG S-19264T (=DSM 44701T), isolated from a smear-ripened cheese.</title>
        <authorList>
            <consortium name="US DOE Joint Genome Institute (JGI-PGF)"/>
            <person name="Walter F."/>
            <person name="Albersmeier A."/>
            <person name="Kalinowski J."/>
            <person name="Ruckert C."/>
        </authorList>
    </citation>
    <scope>NUCLEOTIDE SEQUENCE</scope>
    <source>
        <strain evidence="2">JCM 30078</strain>
    </source>
</reference>
<dbReference type="Pfam" id="PF08240">
    <property type="entry name" value="ADH_N"/>
    <property type="match status" value="1"/>
</dbReference>
<dbReference type="SUPFAM" id="SSF50129">
    <property type="entry name" value="GroES-like"/>
    <property type="match status" value="1"/>
</dbReference>
<dbReference type="Gene3D" id="3.90.180.10">
    <property type="entry name" value="Medium-chain alcohol dehydrogenases, catalytic domain"/>
    <property type="match status" value="1"/>
</dbReference>
<feature type="domain" description="Enoyl reductase (ER)" evidence="1">
    <location>
        <begin position="10"/>
        <end position="304"/>
    </location>
</feature>
<dbReference type="GO" id="GO:0016491">
    <property type="term" value="F:oxidoreductase activity"/>
    <property type="evidence" value="ECO:0007669"/>
    <property type="project" value="InterPro"/>
</dbReference>
<dbReference type="AlphaFoldDB" id="A0A917PVT4"/>
<reference evidence="2" key="2">
    <citation type="submission" date="2020-09" db="EMBL/GenBank/DDBJ databases">
        <authorList>
            <person name="Sun Q."/>
            <person name="Ohkuma M."/>
        </authorList>
    </citation>
    <scope>NUCLEOTIDE SEQUENCE</scope>
    <source>
        <strain evidence="2">JCM 30078</strain>
    </source>
</reference>
<sequence length="308" mass="33286">MKAVTYDAYGGPEQLRITEQPKPKVGPGEILVKVRRASVNPVDWKILAGELDPVMQVYFPVTPGWDVAGVVEATGFDVPEFAPGDEVLAYARRDFIHDGTFAEYATVPARAATKKPQGLNWDEAASLPLAGLTAYQVLQRMAPKRGETLLVHAATGGVGLHAVQIARDMGLRVIGTASEKNHDYLRNLGVEPVAYGEGLVQRVKALAPEGVDLVADFIGGVRDETLAVLRQGTGRHASITDDTVAERGGHWVWVRPDRDDLAVLAEMAASGRLNVPIAKVFPLEETAEAFRLSQEGHTRGKIVIRVSD</sequence>
<dbReference type="InterPro" id="IPR020843">
    <property type="entry name" value="ER"/>
</dbReference>
<keyword evidence="3" id="KW-1185">Reference proteome</keyword>
<dbReference type="Proteomes" id="UP000635983">
    <property type="component" value="Unassembled WGS sequence"/>
</dbReference>
<comment type="caution">
    <text evidence="2">The sequence shown here is derived from an EMBL/GenBank/DDBJ whole genome shotgun (WGS) entry which is preliminary data.</text>
</comment>
<organism evidence="2 3">
    <name type="scientific">Pseudomonas matsuisoli</name>
    <dbReference type="NCBI Taxonomy" id="1515666"/>
    <lineage>
        <taxon>Bacteria</taxon>
        <taxon>Pseudomonadati</taxon>
        <taxon>Pseudomonadota</taxon>
        <taxon>Gammaproteobacteria</taxon>
        <taxon>Pseudomonadales</taxon>
        <taxon>Pseudomonadaceae</taxon>
        <taxon>Pseudomonas</taxon>
    </lineage>
</organism>
<protein>
    <submittedName>
        <fullName evidence="2">Oxidoreductase</fullName>
    </submittedName>
</protein>
<dbReference type="PANTHER" id="PTHR11695:SF294">
    <property type="entry name" value="RETICULON-4-INTERACTING PROTEIN 1, MITOCHONDRIAL"/>
    <property type="match status" value="1"/>
</dbReference>
<dbReference type="InterPro" id="IPR036291">
    <property type="entry name" value="NAD(P)-bd_dom_sf"/>
</dbReference>
<dbReference type="PANTHER" id="PTHR11695">
    <property type="entry name" value="ALCOHOL DEHYDROGENASE RELATED"/>
    <property type="match status" value="1"/>
</dbReference>
<dbReference type="RefSeq" id="WP_188983066.1">
    <property type="nucleotide sequence ID" value="NZ_BMPO01000004.1"/>
</dbReference>
<gene>
    <name evidence="2" type="ORF">GCM10009304_19850</name>
</gene>
<evidence type="ECO:0000259" key="1">
    <source>
        <dbReference type="SMART" id="SM00829"/>
    </source>
</evidence>